<accession>A0A6A6IW66</accession>
<feature type="domain" description="Peptidase C50" evidence="6">
    <location>
        <begin position="1947"/>
        <end position="2053"/>
    </location>
</feature>
<evidence type="ECO:0000313" key="7">
    <source>
        <dbReference type="EMBL" id="KAF2254644.1"/>
    </source>
</evidence>
<dbReference type="GO" id="GO:0044732">
    <property type="term" value="C:mitotic spindle pole body"/>
    <property type="evidence" value="ECO:0007669"/>
    <property type="project" value="TreeGrafter"/>
</dbReference>
<dbReference type="InterPro" id="IPR005314">
    <property type="entry name" value="Peptidase_C50"/>
</dbReference>
<dbReference type="GO" id="GO:0051307">
    <property type="term" value="P:meiotic chromosome separation"/>
    <property type="evidence" value="ECO:0007669"/>
    <property type="project" value="TreeGrafter"/>
</dbReference>
<dbReference type="GeneID" id="54578847"/>
<dbReference type="PANTHER" id="PTHR12792">
    <property type="entry name" value="EXTRA SPINDLE POLES 1-RELATED"/>
    <property type="match status" value="1"/>
</dbReference>
<dbReference type="GO" id="GO:0072686">
    <property type="term" value="C:mitotic spindle"/>
    <property type="evidence" value="ECO:0007669"/>
    <property type="project" value="TreeGrafter"/>
</dbReference>
<dbReference type="GO" id="GO:0004197">
    <property type="term" value="F:cysteine-type endopeptidase activity"/>
    <property type="evidence" value="ECO:0007669"/>
    <property type="project" value="InterPro"/>
</dbReference>
<dbReference type="Proteomes" id="UP000800094">
    <property type="component" value="Unassembled WGS sequence"/>
</dbReference>
<proteinExistence type="predicted"/>
<protein>
    <recommendedName>
        <fullName evidence="2">separase</fullName>
        <ecNumber evidence="2">3.4.22.49</ecNumber>
    </recommendedName>
</protein>
<feature type="region of interest" description="Disordered" evidence="5">
    <location>
        <begin position="1152"/>
        <end position="1181"/>
    </location>
</feature>
<dbReference type="PANTHER" id="PTHR12792:SF0">
    <property type="entry name" value="SEPARIN"/>
    <property type="match status" value="1"/>
</dbReference>
<feature type="region of interest" description="Disordered" evidence="5">
    <location>
        <begin position="256"/>
        <end position="280"/>
    </location>
</feature>
<name>A0A6A6IW66_9PLEO</name>
<feature type="compositionally biased region" description="Basic and acidic residues" evidence="5">
    <location>
        <begin position="1357"/>
        <end position="1369"/>
    </location>
</feature>
<organism evidence="7 8">
    <name type="scientific">Trematosphaeria pertusa</name>
    <dbReference type="NCBI Taxonomy" id="390896"/>
    <lineage>
        <taxon>Eukaryota</taxon>
        <taxon>Fungi</taxon>
        <taxon>Dikarya</taxon>
        <taxon>Ascomycota</taxon>
        <taxon>Pezizomycotina</taxon>
        <taxon>Dothideomycetes</taxon>
        <taxon>Pleosporomycetidae</taxon>
        <taxon>Pleosporales</taxon>
        <taxon>Massarineae</taxon>
        <taxon>Trematosphaeriaceae</taxon>
        <taxon>Trematosphaeria</taxon>
    </lineage>
</organism>
<dbReference type="EC" id="3.4.22.49" evidence="2"/>
<dbReference type="GO" id="GO:0005737">
    <property type="term" value="C:cytoplasm"/>
    <property type="evidence" value="ECO:0007669"/>
    <property type="project" value="TreeGrafter"/>
</dbReference>
<comment type="catalytic activity">
    <reaction evidence="1">
        <text>All bonds known to be hydrolyzed by this endopeptidase have arginine in P1 and an acidic residue in P4. P6 is often occupied by an acidic residue or by a hydroxy-amino-acid residue, the phosphorylation of which enhances cleavage.</text>
        <dbReference type="EC" id="3.4.22.49"/>
    </reaction>
</comment>
<evidence type="ECO:0000256" key="4">
    <source>
        <dbReference type="ARBA" id="ARBA00022829"/>
    </source>
</evidence>
<evidence type="ECO:0000256" key="2">
    <source>
        <dbReference type="ARBA" id="ARBA00012489"/>
    </source>
</evidence>
<sequence>MAKEKDAMRTRIESIKTDLQRISTCNAATVAELRDLLAEKTAEFVQKENIRVKTSQPLSVQRRKAGTARLTAAADVPRQAASTLSSREKYILATEVVNTSLKYLADALKTQPSPQVVRASSKAKPSDPNARKPFEERRTHTKSASVSTHPLKERSISQVINSPTKPSVLRRSSSYSSFLTTAPDSGLVATAGCARIAFAYLGTSEAAKIAGKDSPELQLENGILALVGKLVAHGLDNLAIKEMRILKRRLDGHLGVDTRDRDGQSATTKRQPNQDQSAGKESLASLLEFGDVDRRSPALAIITNLQTYALRVIARIKRPRIIEDAWNCLALSHPSSPANLVWHIAKSSDNQEKAARQLESLAQTILSLCPSISSSADQEDLQPSPDVVLCLQHLAFRTRHRWWALAKHQGDVGKELLEPFSKCIVAFSRRSKLPPTKRYKLAESLYTDLLETAQDSNLAAKNGMHPDTLPHKTLSSLAQAAGLTEDALRWLGTPNSPTSKGSAARQAARLTRIAAVSLEAMLKDGSKEDIEVIISAALDALSDAVGGSSPELNALLMEVNALRRIATRVLMVHDPTTLPPDLEALQRQCIHTVAATIHFTARFIGTMPSSEADAKPHVRYQERLSMASRFLKSSVDSVLVCFKRPLHSTSSWEELDALLQDCARFLSHFEEESDSWSVKLSNACWAMHLQLRKVSAEPAVVAAAMQRSIDLLQTRSQKEKEAGLLAMKLERLAESLDQLGRVDDSRKAFVRCIQSLMDTAQQQGIAEVAATHSVPQIFESAGIFGTLGRILKSYHRSFVKYGLRKSDGVAFFDDCRHAPSARGTVLEWQLALYQKTLSRNRQWDSSLNLSILAMVERLLDIYPPTRFPVRHQRVLLVILQISQAYPEIVSTELVSPRLKASGDGEAAQAEDQGLSRFKEHLKAQVNLKFALQESKPPVAIIQDCFSTWQSLVDSAASWESLIDRIDNKEHWLQEMQACAEYLAAKGEEYESLPVLHLLVRVLELQQSLEPSDLVTTLCTFGLQLLRLGYSGKAGLAFAKAELLTSSRPTSTEAKLRWHFGYAEYLLGIGNATKCELVLSAAAMIAREDAQFMGLTKPSTTLSGRIRFNTILADACYVVSLLSVNKGHQKNAARYARQCVVLNRRTWAALETRSNSRKAAGTNSADSDSDSEGPIKSAFDPLSSMRNDKGIPLVMSVTHDALSGADFWSLVPSLYRGLMQHSLVFANQGLLQEAVYVAEQAEKVATGVHSPSLILDNASRRAEYWAQSGRPDKAQPILQALPQAELDTHVAKAAYYSSIARVHHSSKNFDDELAAYDSLEKLLVGLASPSYIKSLDTFIPSVEPLTNELSAMSLGKSELRGAGPEKDAKVRQATGKTPSRTAPHSAPRVTRKATLRSAPRPVPRTKANQKVAASVVPQVPSITAECASLCALEIDIAHRRALANLLQDNVFQAVDILERIEKLQRGLHQNITHAWTRFKTMLLQSTKDITEDFTFNTLPESTIAFPAIPPKERKSSDLVATNRPVIAPSTVKTSRSKKPAKVDFAESLRVAREHLVGAHAICANAGTSHAFQQVSTALGHVTILLSAVSGDRLRGSLHPLFAAYMSEIPKFNSLRLIQDTVEIEQESMSREEYLKWPELDSDCTPLASVTEFQKDYIDIIPESWTALALALNESQDELYITRYESGSTPFVLRLPMARHSSRDMDEETFTFGDGKRDFDEIIELSDFSTRNAKDMTSREARLQWWAEREALDTKLHELLLNIERIWLGGFKGIFSQHVRQPPLLARFRKSFENILNRHLPSRRKKSQQKKPVLDARVLELFVGLGDASNEELDLDDALTDLIYFVVDILQFNGERNAYDEIDFDAMVIETHDALRAYHGASPSAPPDNAHAILILDKNLHMFPWESLPCLEKLSISRLPSLAALRERIITARSPTMPNPKPGHYVSAEAGGTSMLNPSGDLSHTLKTIKPRLDEMQGSWTHIVNRAPTEKEFEDSLREKDLVLYFGHGSGAQFVRSKSVRRLYPGDQTDGRKPGCATTFLFGCSSVHLSDNGIYEPSGMLASYLTAGAPAVVGMLWDVTDKDCDRFAIKAGELWGLWPESKEEAIVDAPPTIKRSKGKGKVAQLVEEVESARGAGNGRRGRKNRDQIGGDADRGGSGSRVHRRGVGLDEAVRDSRDVCVLRYLNGAAAVVYGIPVYLE</sequence>
<dbReference type="GO" id="GO:0005634">
    <property type="term" value="C:nucleus"/>
    <property type="evidence" value="ECO:0007669"/>
    <property type="project" value="InterPro"/>
</dbReference>
<feature type="compositionally biased region" description="Basic and acidic residues" evidence="5">
    <location>
        <begin position="2142"/>
        <end position="2152"/>
    </location>
</feature>
<feature type="compositionally biased region" description="Basic and acidic residues" evidence="5">
    <location>
        <begin position="129"/>
        <end position="138"/>
    </location>
</feature>
<keyword evidence="8" id="KW-1185">Reference proteome</keyword>
<feature type="region of interest" description="Disordered" evidence="5">
    <location>
        <begin position="114"/>
        <end position="167"/>
    </location>
</feature>
<keyword evidence="3" id="KW-0378">Hydrolase</keyword>
<feature type="compositionally biased region" description="Polar residues" evidence="5">
    <location>
        <begin position="264"/>
        <end position="279"/>
    </location>
</feature>
<evidence type="ECO:0000256" key="5">
    <source>
        <dbReference type="SAM" id="MobiDB-lite"/>
    </source>
</evidence>
<dbReference type="InterPro" id="IPR030397">
    <property type="entry name" value="SEPARIN_core_dom"/>
</dbReference>
<evidence type="ECO:0000256" key="1">
    <source>
        <dbReference type="ARBA" id="ARBA00000451"/>
    </source>
</evidence>
<reference evidence="7" key="1">
    <citation type="journal article" date="2020" name="Stud. Mycol.">
        <title>101 Dothideomycetes genomes: a test case for predicting lifestyles and emergence of pathogens.</title>
        <authorList>
            <person name="Haridas S."/>
            <person name="Albert R."/>
            <person name="Binder M."/>
            <person name="Bloem J."/>
            <person name="Labutti K."/>
            <person name="Salamov A."/>
            <person name="Andreopoulos B."/>
            <person name="Baker S."/>
            <person name="Barry K."/>
            <person name="Bills G."/>
            <person name="Bluhm B."/>
            <person name="Cannon C."/>
            <person name="Castanera R."/>
            <person name="Culley D."/>
            <person name="Daum C."/>
            <person name="Ezra D."/>
            <person name="Gonzalez J."/>
            <person name="Henrissat B."/>
            <person name="Kuo A."/>
            <person name="Liang C."/>
            <person name="Lipzen A."/>
            <person name="Lutzoni F."/>
            <person name="Magnuson J."/>
            <person name="Mondo S."/>
            <person name="Nolan M."/>
            <person name="Ohm R."/>
            <person name="Pangilinan J."/>
            <person name="Park H.-J."/>
            <person name="Ramirez L."/>
            <person name="Alfaro M."/>
            <person name="Sun H."/>
            <person name="Tritt A."/>
            <person name="Yoshinaga Y."/>
            <person name="Zwiers L.-H."/>
            <person name="Turgeon B."/>
            <person name="Goodwin S."/>
            <person name="Spatafora J."/>
            <person name="Crous P."/>
            <person name="Grigoriev I."/>
        </authorList>
    </citation>
    <scope>NUCLEOTIDE SEQUENCE</scope>
    <source>
        <strain evidence="7">CBS 122368</strain>
    </source>
</reference>
<evidence type="ECO:0000313" key="8">
    <source>
        <dbReference type="Proteomes" id="UP000800094"/>
    </source>
</evidence>
<dbReference type="RefSeq" id="XP_033689648.1">
    <property type="nucleotide sequence ID" value="XM_033825517.1"/>
</dbReference>
<feature type="region of interest" description="Disordered" evidence="5">
    <location>
        <begin position="1357"/>
        <end position="1408"/>
    </location>
</feature>
<dbReference type="EMBL" id="ML987190">
    <property type="protein sequence ID" value="KAF2254644.1"/>
    <property type="molecule type" value="Genomic_DNA"/>
</dbReference>
<feature type="compositionally biased region" description="Polar residues" evidence="5">
    <location>
        <begin position="156"/>
        <end position="165"/>
    </location>
</feature>
<feature type="region of interest" description="Disordered" evidence="5">
    <location>
        <begin position="2130"/>
        <end position="2160"/>
    </location>
</feature>
<evidence type="ECO:0000259" key="6">
    <source>
        <dbReference type="PROSITE" id="PS51700"/>
    </source>
</evidence>
<dbReference type="Pfam" id="PF03568">
    <property type="entry name" value="Separin_C"/>
    <property type="match status" value="1"/>
</dbReference>
<dbReference type="GO" id="GO:0006508">
    <property type="term" value="P:proteolysis"/>
    <property type="evidence" value="ECO:0007669"/>
    <property type="project" value="InterPro"/>
</dbReference>
<keyword evidence="4" id="KW-0159">Chromosome partition</keyword>
<dbReference type="OrthoDB" id="10255632at2759"/>
<gene>
    <name evidence="7" type="ORF">BU26DRAFT_475006</name>
</gene>
<evidence type="ECO:0000256" key="3">
    <source>
        <dbReference type="ARBA" id="ARBA00022801"/>
    </source>
</evidence>
<dbReference type="PROSITE" id="PS51700">
    <property type="entry name" value="SEPARIN"/>
    <property type="match status" value="1"/>
</dbReference>